<name>A0A1X0S994_RHIZD</name>
<sequence>MTPTVSFTMKRFKFHLELRNKCKALDNTNGCIEEAQKTLSKHSSKESWTKSLFQPPPSRQLKQAILMLASDTPYSSEKLLQLGEESPAEKDLLYDLKTFCLTGLDPGHNTVFTAAYADDNGAYQVRRCTRKEYNTYSGSTRIVNQVAKRAEQGKLTEVLNNKPTEKTPSTEQYAVYINYTLSNLTKYFEYYKVTPQERGSISIRDGSEH</sequence>
<dbReference type="Proteomes" id="UP000242381">
    <property type="component" value="Unassembled WGS sequence"/>
</dbReference>
<proteinExistence type="predicted"/>
<dbReference type="EMBL" id="KV921287">
    <property type="protein sequence ID" value="ORE20865.1"/>
    <property type="molecule type" value="Genomic_DNA"/>
</dbReference>
<organism evidence="1 2">
    <name type="scientific">Rhizopus microsporus</name>
    <dbReference type="NCBI Taxonomy" id="58291"/>
    <lineage>
        <taxon>Eukaryota</taxon>
        <taxon>Fungi</taxon>
        <taxon>Fungi incertae sedis</taxon>
        <taxon>Mucoromycota</taxon>
        <taxon>Mucoromycotina</taxon>
        <taxon>Mucoromycetes</taxon>
        <taxon>Mucorales</taxon>
        <taxon>Mucorineae</taxon>
        <taxon>Rhizopodaceae</taxon>
        <taxon>Rhizopus</taxon>
    </lineage>
</organism>
<dbReference type="AlphaFoldDB" id="A0A1X0S994"/>
<protein>
    <submittedName>
        <fullName evidence="1">Uncharacterized protein</fullName>
    </submittedName>
</protein>
<evidence type="ECO:0000313" key="1">
    <source>
        <dbReference type="EMBL" id="ORE20865.1"/>
    </source>
</evidence>
<gene>
    <name evidence="1" type="ORF">BCV71DRAFT_278885</name>
</gene>
<reference evidence="1 2" key="1">
    <citation type="journal article" date="2016" name="Proc. Natl. Acad. Sci. U.S.A.">
        <title>Lipid metabolic changes in an early divergent fungus govern the establishment of a mutualistic symbiosis with endobacteria.</title>
        <authorList>
            <person name="Lastovetsky O.A."/>
            <person name="Gaspar M.L."/>
            <person name="Mondo S.J."/>
            <person name="LaButti K.M."/>
            <person name="Sandor L."/>
            <person name="Grigoriev I.V."/>
            <person name="Henry S.A."/>
            <person name="Pawlowska T.E."/>
        </authorList>
    </citation>
    <scope>NUCLEOTIDE SEQUENCE [LARGE SCALE GENOMIC DNA]</scope>
    <source>
        <strain evidence="1 2">ATCC 11559</strain>
    </source>
</reference>
<accession>A0A1X0S994</accession>
<evidence type="ECO:0000313" key="2">
    <source>
        <dbReference type="Proteomes" id="UP000242381"/>
    </source>
</evidence>